<evidence type="ECO:0000256" key="1">
    <source>
        <dbReference type="ARBA" id="ARBA00022676"/>
    </source>
</evidence>
<name>A0AAN2BLE7_9GAMM</name>
<evidence type="ECO:0000256" key="2">
    <source>
        <dbReference type="ARBA" id="ARBA00022679"/>
    </source>
</evidence>
<dbReference type="InterPro" id="IPR006047">
    <property type="entry name" value="GH13_cat_dom"/>
</dbReference>
<dbReference type="CDD" id="cd11356">
    <property type="entry name" value="AmyAc_Sucrose_phosphorylase-like_1"/>
    <property type="match status" value="1"/>
</dbReference>
<evidence type="ECO:0000256" key="3">
    <source>
        <dbReference type="PIRSR" id="PIRSR003059-2"/>
    </source>
</evidence>
<protein>
    <submittedName>
        <fullName evidence="5">Sucrose phosphorylase</fullName>
        <ecNumber evidence="5">2.4.1.7</ecNumber>
    </submittedName>
</protein>
<keyword evidence="1 5" id="KW-0328">Glycosyltransferase</keyword>
<keyword evidence="2 5" id="KW-0808">Transferase</keyword>
<dbReference type="InterPro" id="IPR045857">
    <property type="entry name" value="O16G_dom_2"/>
</dbReference>
<dbReference type="Gene3D" id="3.20.20.80">
    <property type="entry name" value="Glycosidases"/>
    <property type="match status" value="1"/>
</dbReference>
<gene>
    <name evidence="5" type="ORF">MARGE09_P3127</name>
</gene>
<dbReference type="InterPro" id="IPR033746">
    <property type="entry name" value="GGa_phosphorylase"/>
</dbReference>
<dbReference type="PANTHER" id="PTHR38784:SF1">
    <property type="entry name" value="SUCROSE PHOSPHORYLASE"/>
    <property type="match status" value="1"/>
</dbReference>
<dbReference type="EMBL" id="AP023086">
    <property type="protein sequence ID" value="BCD98926.1"/>
    <property type="molecule type" value="Genomic_DNA"/>
</dbReference>
<keyword evidence="6" id="KW-1185">Reference proteome</keyword>
<proteinExistence type="predicted"/>
<organism evidence="5 6">
    <name type="scientific">Marinagarivorans cellulosilyticus</name>
    <dbReference type="NCBI Taxonomy" id="2721545"/>
    <lineage>
        <taxon>Bacteria</taxon>
        <taxon>Pseudomonadati</taxon>
        <taxon>Pseudomonadota</taxon>
        <taxon>Gammaproteobacteria</taxon>
        <taxon>Cellvibrionales</taxon>
        <taxon>Cellvibrionaceae</taxon>
        <taxon>Marinagarivorans</taxon>
    </lineage>
</organism>
<dbReference type="SMART" id="SM00642">
    <property type="entry name" value="Aamy"/>
    <property type="match status" value="1"/>
</dbReference>
<dbReference type="EC" id="2.4.1.7" evidence="5"/>
<dbReference type="GO" id="GO:0005975">
    <property type="term" value="P:carbohydrate metabolic process"/>
    <property type="evidence" value="ECO:0007669"/>
    <property type="project" value="InterPro"/>
</dbReference>
<accession>A0AAN2BLE7</accession>
<dbReference type="PIRSF" id="PIRSF003059">
    <property type="entry name" value="Sucrose_phosphorylase"/>
    <property type="match status" value="1"/>
</dbReference>
<feature type="binding site" evidence="3">
    <location>
        <position position="140"/>
    </location>
    <ligand>
        <name>substrate</name>
    </ligand>
</feature>
<dbReference type="GO" id="GO:0009018">
    <property type="term" value="F:sucrose phosphorylase activity"/>
    <property type="evidence" value="ECO:0007669"/>
    <property type="project" value="UniProtKB-EC"/>
</dbReference>
<evidence type="ECO:0000259" key="4">
    <source>
        <dbReference type="SMART" id="SM00642"/>
    </source>
</evidence>
<evidence type="ECO:0000313" key="5">
    <source>
        <dbReference type="EMBL" id="BCD98926.1"/>
    </source>
</evidence>
<dbReference type="Proteomes" id="UP001320119">
    <property type="component" value="Chromosome"/>
</dbReference>
<feature type="binding site" evidence="3">
    <location>
        <begin position="233"/>
        <end position="235"/>
    </location>
    <ligand>
        <name>substrate</name>
    </ligand>
</feature>
<dbReference type="InterPro" id="IPR016377">
    <property type="entry name" value="Sucrose_GGa_phosphorylase-rel"/>
</dbReference>
<dbReference type="PANTHER" id="PTHR38784">
    <property type="entry name" value="SUCROSE PHOSPHORYLASE"/>
    <property type="match status" value="1"/>
</dbReference>
<dbReference type="InterPro" id="IPR017853">
    <property type="entry name" value="GH"/>
</dbReference>
<evidence type="ECO:0000313" key="6">
    <source>
        <dbReference type="Proteomes" id="UP001320119"/>
    </source>
</evidence>
<dbReference type="InterPro" id="IPR013780">
    <property type="entry name" value="Glyco_hydro_b"/>
</dbReference>
<feature type="domain" description="Glycosyl hydrolase family 13 catalytic" evidence="4">
    <location>
        <begin position="55"/>
        <end position="487"/>
    </location>
</feature>
<dbReference type="Gene3D" id="3.90.400.10">
    <property type="entry name" value="Oligo-1,6-glucosidase, Domain 2"/>
    <property type="match status" value="1"/>
</dbReference>
<dbReference type="AlphaFoldDB" id="A0AAN2BLE7"/>
<dbReference type="RefSeq" id="WP_236983647.1">
    <property type="nucleotide sequence ID" value="NZ_AP023086.1"/>
</dbReference>
<dbReference type="SUPFAM" id="SSF51445">
    <property type="entry name" value="(Trans)glycosidases"/>
    <property type="match status" value="1"/>
</dbReference>
<dbReference type="KEGG" id="marq:MARGE09_P3127"/>
<feature type="binding site" evidence="3">
    <location>
        <position position="102"/>
    </location>
    <ligand>
        <name>substrate</name>
    </ligand>
</feature>
<sequence length="588" mass="66476">MSAFEDLAERVKAHLNVIYSTEDNSDLTHEILRNMRLDEFIATPEPHHNPWTQQDAIVITYSDSIKTEGEAPLKTLRQFLRANLTGFVNGVHILPFFPWSSDDGFAVIDYLQVNEGHGTWNDISAIAGDFNLMTDLVINHCSSRSRWFDNFKKGIEPGASYFVEGDPSHDLSHITRPRTSPLLRPTETATGEKNVWCTFSHDQVDLNFANPLVLLEFVKIIRFYLDRGAKIFRLDAVAFLWKDISTSCINLPETHEVIRLIRTLVEHCNTEAIIITETNIPNRENISYFGNANEAHMVYNFSLPPLLLHTLVSGDAKALKGWLMSMPPAQAGTAYLNFIASHDGIGLRPAEGLLSSEETHSLAELMERNGGKISWRSVDANTMKPYELNIALWDAFKSTFTHADDGHQLARFISAHTIMLAIEGVPAIYVHSLFGTSNDYQRAENTGHNRAINRHQWDLSALQDALEDSDSHHAQVFAELKNLLTIRKGQPAFHPNATQFTLHLGDHIFAFWRQCANRQQSIFCINNISDQAQSISLSDINLIELDAWWDLLTSTQLTRDQKTLELSPYQSVWLSNQNYHQIAPSGET</sequence>
<reference evidence="5 6" key="1">
    <citation type="journal article" date="2022" name="IScience">
        <title>An ultrasensitive nanofiber-based assay for enzymatic hydrolysis and deep-sea microbial degradation of cellulose.</title>
        <authorList>
            <person name="Tsudome M."/>
            <person name="Tachioka M."/>
            <person name="Miyazaki M."/>
            <person name="Uchimura K."/>
            <person name="Tsuda M."/>
            <person name="Takaki Y."/>
            <person name="Deguchi S."/>
        </authorList>
    </citation>
    <scope>NUCLEOTIDE SEQUENCE [LARGE SCALE GENOMIC DNA]</scope>
    <source>
        <strain evidence="5 6">GE09</strain>
    </source>
</reference>
<dbReference type="Pfam" id="PF00128">
    <property type="entry name" value="Alpha-amylase"/>
    <property type="match status" value="1"/>
</dbReference>
<feature type="binding site" evidence="3">
    <location>
        <position position="450"/>
    </location>
    <ligand>
        <name>substrate</name>
    </ligand>
</feature>
<feature type="binding site" evidence="3">
    <location>
        <begin position="342"/>
        <end position="343"/>
    </location>
    <ligand>
        <name>substrate</name>
    </ligand>
</feature>
<dbReference type="Gene3D" id="2.60.40.1180">
    <property type="entry name" value="Golgi alpha-mannosidase II"/>
    <property type="match status" value="1"/>
</dbReference>